<evidence type="ECO:0000256" key="1">
    <source>
        <dbReference type="SAM" id="Phobius"/>
    </source>
</evidence>
<dbReference type="AlphaFoldDB" id="A0A5M8P076"/>
<proteinExistence type="predicted"/>
<dbReference type="PANTHER" id="PTHR37299">
    <property type="entry name" value="TRANSCRIPTIONAL REGULATOR-RELATED"/>
    <property type="match status" value="1"/>
</dbReference>
<dbReference type="Gene3D" id="2.40.50.1020">
    <property type="entry name" value="LytTr DNA-binding domain"/>
    <property type="match status" value="1"/>
</dbReference>
<keyword evidence="1" id="KW-0472">Membrane</keyword>
<keyword evidence="1" id="KW-0812">Transmembrane</keyword>
<feature type="domain" description="HTH LytTR-type" evidence="2">
    <location>
        <begin position="169"/>
        <end position="271"/>
    </location>
</feature>
<organism evidence="3 4">
    <name type="scientific">Candidatus Ordinivivax streblomastigis</name>
    <dbReference type="NCBI Taxonomy" id="2540710"/>
    <lineage>
        <taxon>Bacteria</taxon>
        <taxon>Pseudomonadati</taxon>
        <taxon>Bacteroidota</taxon>
        <taxon>Bacteroidia</taxon>
        <taxon>Bacteroidales</taxon>
        <taxon>Candidatus Ordinivivax</taxon>
    </lineage>
</organism>
<evidence type="ECO:0000313" key="4">
    <source>
        <dbReference type="Proteomes" id="UP000324575"/>
    </source>
</evidence>
<dbReference type="SMART" id="SM00850">
    <property type="entry name" value="LytTR"/>
    <property type="match status" value="1"/>
</dbReference>
<feature type="transmembrane region" description="Helical" evidence="1">
    <location>
        <begin position="41"/>
        <end position="64"/>
    </location>
</feature>
<gene>
    <name evidence="3" type="ORF">EZS26_001998</name>
</gene>
<accession>A0A5M8P076</accession>
<comment type="caution">
    <text evidence="3">The sequence shown here is derived from an EMBL/GenBank/DDBJ whole genome shotgun (WGS) entry which is preliminary data.</text>
</comment>
<dbReference type="Pfam" id="PF04397">
    <property type="entry name" value="LytTR"/>
    <property type="match status" value="1"/>
</dbReference>
<dbReference type="Proteomes" id="UP000324575">
    <property type="component" value="Unassembled WGS sequence"/>
</dbReference>
<dbReference type="EMBL" id="SNRX01000013">
    <property type="protein sequence ID" value="KAA6301835.1"/>
    <property type="molecule type" value="Genomic_DNA"/>
</dbReference>
<feature type="transmembrane region" description="Helical" evidence="1">
    <location>
        <begin position="109"/>
        <end position="138"/>
    </location>
</feature>
<feature type="transmembrane region" description="Helical" evidence="1">
    <location>
        <begin position="12"/>
        <end position="35"/>
    </location>
</feature>
<evidence type="ECO:0000313" key="3">
    <source>
        <dbReference type="EMBL" id="KAA6301835.1"/>
    </source>
</evidence>
<dbReference type="GO" id="GO:0000156">
    <property type="term" value="F:phosphorelay response regulator activity"/>
    <property type="evidence" value="ECO:0007669"/>
    <property type="project" value="InterPro"/>
</dbReference>
<dbReference type="PROSITE" id="PS50930">
    <property type="entry name" value="HTH_LYTTR"/>
    <property type="match status" value="1"/>
</dbReference>
<dbReference type="PANTHER" id="PTHR37299:SF1">
    <property type="entry name" value="STAGE 0 SPORULATION PROTEIN A HOMOLOG"/>
    <property type="match status" value="1"/>
</dbReference>
<evidence type="ECO:0000259" key="2">
    <source>
        <dbReference type="PROSITE" id="PS50930"/>
    </source>
</evidence>
<reference evidence="3 4" key="1">
    <citation type="submission" date="2019-03" db="EMBL/GenBank/DDBJ databases">
        <title>Single cell metagenomics reveals metabolic interactions within the superorganism composed of flagellate Streblomastix strix and complex community of Bacteroidetes bacteria on its surface.</title>
        <authorList>
            <person name="Treitli S.C."/>
            <person name="Kolisko M."/>
            <person name="Husnik F."/>
            <person name="Keeling P."/>
            <person name="Hampl V."/>
        </authorList>
    </citation>
    <scope>NUCLEOTIDE SEQUENCE [LARGE SCALE GENOMIC DNA]</scope>
    <source>
        <strain evidence="3">St1</strain>
    </source>
</reference>
<keyword evidence="1" id="KW-1133">Transmembrane helix</keyword>
<sequence>MNNPFFATQRLRLLYSGIWVILTIIQILFLQYFALVLPGKIFLADVLVGNILQAISLLVLWYPVKYYRNVVHIPLFIVFHILLLSLSYALWLGMGFFIVHGFASNPAVYVAYFFKILPVKICFGFFIYLLFVLIYYLFLTVSRIKMQEATLEKSAILVHQPDIEKLTRISVKKNQEIRFVAVEQILYIEANGDYVLIHTADNKYLKDKTMKYWETHLPGHLFVRIHRSFIINIETIAKIELYEKDSYNIQMKNGHSLKASNAGYKLLRQKM</sequence>
<dbReference type="InterPro" id="IPR007492">
    <property type="entry name" value="LytTR_DNA-bd_dom"/>
</dbReference>
<feature type="transmembrane region" description="Helical" evidence="1">
    <location>
        <begin position="76"/>
        <end position="103"/>
    </location>
</feature>
<protein>
    <recommendedName>
        <fullName evidence="2">HTH LytTR-type domain-containing protein</fullName>
    </recommendedName>
</protein>
<dbReference type="GO" id="GO:0003677">
    <property type="term" value="F:DNA binding"/>
    <property type="evidence" value="ECO:0007669"/>
    <property type="project" value="InterPro"/>
</dbReference>
<dbReference type="InterPro" id="IPR046947">
    <property type="entry name" value="LytR-like"/>
</dbReference>
<name>A0A5M8P076_9BACT</name>